<dbReference type="InterPro" id="IPR023346">
    <property type="entry name" value="Lysozyme-like_dom_sf"/>
</dbReference>
<dbReference type="SUPFAM" id="SSF53955">
    <property type="entry name" value="Lysozyme-like"/>
    <property type="match status" value="1"/>
</dbReference>
<dbReference type="Pfam" id="PF13529">
    <property type="entry name" value="Peptidase_C39_2"/>
    <property type="match status" value="1"/>
</dbReference>
<dbReference type="Proteomes" id="UP000008710">
    <property type="component" value="Plasmid pRHL1"/>
</dbReference>
<name>Q0RX06_RHOJR</name>
<accession>Q0RX06</accession>
<dbReference type="InterPro" id="IPR052354">
    <property type="entry name" value="Cell_Wall_Dynamics_Protein"/>
</dbReference>
<dbReference type="PANTHER" id="PTHR34408:SF1">
    <property type="entry name" value="GLYCOSYL HYDROLASE FAMILY 19 DOMAIN-CONTAINING PROTEIN HI_1415"/>
    <property type="match status" value="1"/>
</dbReference>
<dbReference type="AlphaFoldDB" id="Q0RX06"/>
<feature type="domain" description="Peptidase C39-like" evidence="1">
    <location>
        <begin position="208"/>
        <end position="350"/>
    </location>
</feature>
<reference evidence="3" key="1">
    <citation type="journal article" date="2006" name="Proc. Natl. Acad. Sci. U.S.A.">
        <title>The complete genome of Rhodococcus sp. RHA1 provides insights into a catabolic powerhouse.</title>
        <authorList>
            <person name="McLeod M.P."/>
            <person name="Warren R.L."/>
            <person name="Hsiao W.W.L."/>
            <person name="Araki N."/>
            <person name="Myhre M."/>
            <person name="Fernandes C."/>
            <person name="Miyazawa D."/>
            <person name="Wong W."/>
            <person name="Lillquist A.L."/>
            <person name="Wang D."/>
            <person name="Dosanjh M."/>
            <person name="Hara H."/>
            <person name="Petrescu A."/>
            <person name="Morin R.D."/>
            <person name="Yang G."/>
            <person name="Stott J.M."/>
            <person name="Schein J.E."/>
            <person name="Shin H."/>
            <person name="Smailus D."/>
            <person name="Siddiqui A.S."/>
            <person name="Marra M.A."/>
            <person name="Jones S.J.M."/>
            <person name="Holt R."/>
            <person name="Brinkman F.S.L."/>
            <person name="Miyauchi K."/>
            <person name="Fukuda M."/>
            <person name="Davies J.E."/>
            <person name="Mohn W.W."/>
            <person name="Eltis L.D."/>
        </authorList>
    </citation>
    <scope>NUCLEOTIDE SEQUENCE [LARGE SCALE GENOMIC DNA]</scope>
    <source>
        <strain evidence="3">RHA1</strain>
    </source>
</reference>
<geneLocation type="plasmid" evidence="2 3">
    <name>pRHL1</name>
</geneLocation>
<evidence type="ECO:0000313" key="3">
    <source>
        <dbReference type="Proteomes" id="UP000008710"/>
    </source>
</evidence>
<evidence type="ECO:0000313" key="2">
    <source>
        <dbReference type="EMBL" id="ABH00180.1"/>
    </source>
</evidence>
<keyword evidence="2" id="KW-0614">Plasmid</keyword>
<dbReference type="KEGG" id="rha:RHA1_ro09137"/>
<gene>
    <name evidence="2" type="ordered locus">RHA1_ro09137</name>
</gene>
<protein>
    <recommendedName>
        <fullName evidence="1">Peptidase C39-like domain-containing protein</fullName>
    </recommendedName>
</protein>
<organism evidence="2 3">
    <name type="scientific">Rhodococcus jostii (strain RHA1)</name>
    <dbReference type="NCBI Taxonomy" id="101510"/>
    <lineage>
        <taxon>Bacteria</taxon>
        <taxon>Bacillati</taxon>
        <taxon>Actinomycetota</taxon>
        <taxon>Actinomycetes</taxon>
        <taxon>Mycobacteriales</taxon>
        <taxon>Nocardiaceae</taxon>
        <taxon>Rhodococcus</taxon>
    </lineage>
</organism>
<dbReference type="Gene3D" id="1.10.530.10">
    <property type="match status" value="1"/>
</dbReference>
<dbReference type="EMBL" id="CP000432">
    <property type="protein sequence ID" value="ABH00180.1"/>
    <property type="molecule type" value="Genomic_DNA"/>
</dbReference>
<dbReference type="HOGENOM" id="CLU_455516_0_0_11"/>
<dbReference type="PANTHER" id="PTHR34408">
    <property type="entry name" value="FAMILY PROTEIN, PUTATIVE-RELATED"/>
    <property type="match status" value="1"/>
</dbReference>
<evidence type="ECO:0000259" key="1">
    <source>
        <dbReference type="Pfam" id="PF13529"/>
    </source>
</evidence>
<dbReference type="InterPro" id="IPR039564">
    <property type="entry name" value="Peptidase_C39-like"/>
</dbReference>
<proteinExistence type="predicted"/>
<sequence>MMDLQTLSTAMGNLPTTEYERFVGPLNEALFAAECTTVNRVAMWCAQVGHESGGLRYMEEIADGSAYEGRLDLGNTQPGDGRRFKGRGPIQLTGRENYRRFSVWAHSKGLVPTEDHFLTAPALVSDPKWGFLAASYYWTVARPKLNELSDASDIEGATKAVNGGLNGLPDRTNRWNRCRALGAALLPTTIERKPAVEKVLDYPRIHIKQDTFFNCGPASTQTVIIARTGGLILESDLGHQMGTDQGGTDHIGLVAPVLNKYVSGADYRVVQMPNDPPTKKQAQKLWDDVVRSIDNGYGVVANIVAPPSNYPRGVRGSVSPQYAGGTVFHYIAIMGYADDNGARAFWVADSGFVPYGYWCSFEQMASLIPPKGYTTATGGHLIVRVGEIWAQLVGINGKGWPQLGGRTLVDAVATLGQDMGIAGFGPPAGHTDIPQRATVDDCVLDIWTQLIGINGKGWPQLAGRTLVDAVATLGQAMGIAAFVPPAEHTGVPETSTTANRVLDIWIQLLGINGKGWPQLGGRTLVDAVATLGQEMGLVAFVPPAGHTNVPQPSTTDSRVLDIWIQLLGFDGKGWPQLNRRTPVDGIATIGQARGIPGFTS</sequence>